<dbReference type="Gene3D" id="2.130.10.10">
    <property type="entry name" value="YVTN repeat-like/Quinoprotein amine dehydrogenase"/>
    <property type="match status" value="3"/>
</dbReference>
<dbReference type="AlphaFoldDB" id="B8MEU5"/>
<dbReference type="InterPro" id="IPR018846">
    <property type="entry name" value="Beta-prop_RSE1/DDB1/CPSF1_1st"/>
</dbReference>
<evidence type="ECO:0000256" key="2">
    <source>
        <dbReference type="ARBA" id="ARBA00007453"/>
    </source>
</evidence>
<dbReference type="InterPro" id="IPR004871">
    <property type="entry name" value="RSE1/DDB1/CPSF1_C"/>
</dbReference>
<organism evidence="10 11">
    <name type="scientific">Talaromyces stipitatus (strain ATCC 10500 / CBS 375.48 / QM 6759 / NRRL 1006)</name>
    <name type="common">Penicillium stipitatum</name>
    <dbReference type="NCBI Taxonomy" id="441959"/>
    <lineage>
        <taxon>Eukaryota</taxon>
        <taxon>Fungi</taxon>
        <taxon>Dikarya</taxon>
        <taxon>Ascomycota</taxon>
        <taxon>Pezizomycotina</taxon>
        <taxon>Eurotiomycetes</taxon>
        <taxon>Eurotiomycetidae</taxon>
        <taxon>Eurotiales</taxon>
        <taxon>Trichocomaceae</taxon>
        <taxon>Talaromyces</taxon>
        <taxon>Talaromyces sect. Talaromyces</taxon>
    </lineage>
</organism>
<dbReference type="VEuPathDB" id="FungiDB:TSTA_020370"/>
<dbReference type="FunFam" id="2.130.10.10:FF:000629">
    <property type="entry name" value="UV-damaged DNA binding protein"/>
    <property type="match status" value="1"/>
</dbReference>
<feature type="domain" description="RSE1/DDB1/CPSF1 second beta-propeller" evidence="9">
    <location>
        <begin position="424"/>
        <end position="734"/>
    </location>
</feature>
<keyword evidence="5" id="KW-0539">Nucleus</keyword>
<dbReference type="GO" id="GO:0006397">
    <property type="term" value="P:mRNA processing"/>
    <property type="evidence" value="ECO:0007669"/>
    <property type="project" value="UniProtKB-KW"/>
</dbReference>
<dbReference type="EMBL" id="EQ962656">
    <property type="protein sequence ID" value="EED16978.1"/>
    <property type="molecule type" value="Genomic_DNA"/>
</dbReference>
<feature type="domain" description="RSE1/DDB1/CPSF1 C-terminal" evidence="7">
    <location>
        <begin position="783"/>
        <end position="1107"/>
    </location>
</feature>
<comment type="subcellular location">
    <subcellularLocation>
        <location evidence="1">Nucleus</location>
    </subcellularLocation>
</comment>
<evidence type="ECO:0000259" key="8">
    <source>
        <dbReference type="Pfam" id="PF10433"/>
    </source>
</evidence>
<protein>
    <recommendedName>
        <fullName evidence="3">DNA damage-binding protein 1</fullName>
    </recommendedName>
</protein>
<dbReference type="OrthoDB" id="433457at2759"/>
<reference evidence="11" key="1">
    <citation type="journal article" date="2015" name="Genome Announc.">
        <title>Genome sequence of the AIDS-associated pathogen Penicillium marneffei (ATCC18224) and its near taxonomic relative Talaromyces stipitatus (ATCC10500).</title>
        <authorList>
            <person name="Nierman W.C."/>
            <person name="Fedorova-Abrams N.D."/>
            <person name="Andrianopoulos A."/>
        </authorList>
    </citation>
    <scope>NUCLEOTIDE SEQUENCE [LARGE SCALE GENOMIC DNA]</scope>
    <source>
        <strain evidence="11">ATCC 10500 / CBS 375.48 / QM 6759 / NRRL 1006</strain>
    </source>
</reference>
<proteinExistence type="inferred from homology"/>
<dbReference type="InterPro" id="IPR015943">
    <property type="entry name" value="WD40/YVTN_repeat-like_dom_sf"/>
</dbReference>
<dbReference type="GO" id="GO:0005634">
    <property type="term" value="C:nucleus"/>
    <property type="evidence" value="ECO:0007669"/>
    <property type="project" value="UniProtKB-SubCell"/>
</dbReference>
<evidence type="ECO:0000313" key="11">
    <source>
        <dbReference type="Proteomes" id="UP000001745"/>
    </source>
</evidence>
<comment type="similarity">
    <text evidence="2">Belongs to the DDB1 family.</text>
</comment>
<dbReference type="PhylomeDB" id="B8MEU5"/>
<dbReference type="SUPFAM" id="SSF50978">
    <property type="entry name" value="WD40 repeat-like"/>
    <property type="match status" value="1"/>
</dbReference>
<feature type="domain" description="RSE1/DDB1/CPSF1 first beta-propeller" evidence="8">
    <location>
        <begin position="12"/>
        <end position="371"/>
    </location>
</feature>
<keyword evidence="4" id="KW-0507">mRNA processing</keyword>
<evidence type="ECO:0000256" key="6">
    <source>
        <dbReference type="SAM" id="MobiDB-lite"/>
    </source>
</evidence>
<dbReference type="FunFam" id="2.130.10.10:FF:000592">
    <property type="entry name" value="UV-damaged DNA binding protein"/>
    <property type="match status" value="1"/>
</dbReference>
<evidence type="ECO:0000259" key="7">
    <source>
        <dbReference type="Pfam" id="PF03178"/>
    </source>
</evidence>
<name>B8MEU5_TALSN</name>
<evidence type="ECO:0000256" key="4">
    <source>
        <dbReference type="ARBA" id="ARBA00022664"/>
    </source>
</evidence>
<evidence type="ECO:0000259" key="9">
    <source>
        <dbReference type="Pfam" id="PF23726"/>
    </source>
</evidence>
<evidence type="ECO:0000313" key="10">
    <source>
        <dbReference type="EMBL" id="EED16978.1"/>
    </source>
</evidence>
<dbReference type="HOGENOM" id="CLU_002893_1_1_1"/>
<dbReference type="Pfam" id="PF10433">
    <property type="entry name" value="Beta-prop_RSE1_1st"/>
    <property type="match status" value="1"/>
</dbReference>
<evidence type="ECO:0000256" key="1">
    <source>
        <dbReference type="ARBA" id="ARBA00004123"/>
    </source>
</evidence>
<dbReference type="Proteomes" id="UP000001745">
    <property type="component" value="Unassembled WGS sequence"/>
</dbReference>
<dbReference type="InterPro" id="IPR036322">
    <property type="entry name" value="WD40_repeat_dom_sf"/>
</dbReference>
<dbReference type="RefSeq" id="XP_002484212.1">
    <property type="nucleotide sequence ID" value="XM_002484167.1"/>
</dbReference>
<dbReference type="SUPFAM" id="SSF50998">
    <property type="entry name" value="Quinoprotein alcohol dehydrogenase-like"/>
    <property type="match status" value="1"/>
</dbReference>
<sequence length="1140" mass="126261">MAYVVPIHRASSVRYALKLNFLEPEEDCLVVAKGARLEFYSITPDGLTLTTSRALYAKISMLARLPTPTNSTTDHLLVGTDQNTYFTLKWDSEKQRVRTERSYVDLADKASRPCQNGDRCLIDPSGRFMTLEMFEGIITVIPIIQPHKKRGKPPVLKTSHYSNPDEPVPQIGELGEPMPTRIDELMVRSSAFLHVESKAAPRLALLHEDNQRKVRLKIRELHFEASTEVVFQETEDFTEELDLGASHLIPVPAPLGGLLVLGETCIKYIDDANNETISRPLDEATIFVAWVQVDGQRWLLADDYGRLFFLMLVLDSRNEVEGWKIDYLGSASRASVLIYLGAGMTFIGSHQGDSQVIRISEGSFEIIQTISNIAPILDFTIMDLGTREGDNYTHEFSSGQARIVTGSGAFNDGTLRSVRSGVGMEELGVLGEMEHITDMWALQVSSTDEFSDTLVVTFVNETRIFQFSSDGEVEELDEFLGLNLAENTLLSNNLPGGRIIHVTERGVSIADTDSGMVISKWSPDEQTITSAACNDERLVVVTGGQVIVVLDITGDLKVLSQKDFDKDNQVSGVTIPPASTQAFIAAFPQKAQVAVLSFQDFKELHSQSLGIASEAFPRAVLLAEILEDSPSTLFVSMADGSVVTFFYDSDNHSLTSKNKLILGSEQPTFKKLPRGNGLYNVFATCEHPSLIYGSEGRIIYSAVNSEGASRVCHFNAEAYPDAIAVATSKDLKIALVDKERTTQIQTLPIEATVRRVAYSPTEKAFGIGTIKRRLQDGAEIVESQFVLADEIMFRKLDSFDLKPDELVESVIRAQMVVGSDAYNKPIYKDRFIVGTAYLDDETAESIRGRILLFEVDSNRKLSLFLEHPVKGACRALAMMGNKIVAALVKTVVIFDVERKSQLGKHALKKVAAYRTSTAPVDIAVTDSTIVVADLMKSISIVESHKTDALTVEAKEVARHFATVWTTAVADIGSNQWLVSDAEGNLIVLRRNVDGVTEEDRRRLEVTSELLLGEMVNRIRPVNILQTSTVAVNPKAFLGTVEGSIYLFALINPEHQDFLMRLQTAITAYVDSPGYMPFSKFRAFRSSVREGDEPFRFVDGELIERFLDCDRPVQEEILGVVGSGYDLESVQKMIEALRRLH</sequence>
<feature type="region of interest" description="Disordered" evidence="6">
    <location>
        <begin position="152"/>
        <end position="172"/>
    </location>
</feature>
<accession>B8MEU5</accession>
<dbReference type="Gene3D" id="1.10.150.910">
    <property type="match status" value="1"/>
</dbReference>
<dbReference type="InterPro" id="IPR058543">
    <property type="entry name" value="Beta-prop_RSE1/DDB1/CPSF1_2nd"/>
</dbReference>
<dbReference type="OMA" id="HQDFLMR"/>
<dbReference type="Pfam" id="PF23726">
    <property type="entry name" value="Beta-prop_RSE1_2nd"/>
    <property type="match status" value="1"/>
</dbReference>
<dbReference type="eggNOG" id="KOG1897">
    <property type="taxonomic scope" value="Eukaryota"/>
</dbReference>
<evidence type="ECO:0000256" key="3">
    <source>
        <dbReference type="ARBA" id="ARBA00014577"/>
    </source>
</evidence>
<dbReference type="InterPro" id="IPR050358">
    <property type="entry name" value="RSE1/DDB1/CFT1"/>
</dbReference>
<keyword evidence="11" id="KW-1185">Reference proteome</keyword>
<dbReference type="GO" id="GO:0003676">
    <property type="term" value="F:nucleic acid binding"/>
    <property type="evidence" value="ECO:0007669"/>
    <property type="project" value="InterPro"/>
</dbReference>
<dbReference type="GeneID" id="8108847"/>
<dbReference type="InterPro" id="IPR011047">
    <property type="entry name" value="Quinoprotein_ADH-like_sf"/>
</dbReference>
<dbReference type="Pfam" id="PF03178">
    <property type="entry name" value="CPSF_A"/>
    <property type="match status" value="1"/>
</dbReference>
<dbReference type="STRING" id="441959.B8MEU5"/>
<gene>
    <name evidence="10" type="ORF">TSTA_020370</name>
</gene>
<evidence type="ECO:0000256" key="5">
    <source>
        <dbReference type="ARBA" id="ARBA00023242"/>
    </source>
</evidence>
<dbReference type="PANTHER" id="PTHR10644">
    <property type="entry name" value="DNA REPAIR/RNA PROCESSING CPSF FAMILY"/>
    <property type="match status" value="1"/>
</dbReference>
<dbReference type="InParanoid" id="B8MEU5"/>